<name>A0A914HE26_GLORO</name>
<protein>
    <submittedName>
        <fullName evidence="3">Uncharacterized protein</fullName>
    </submittedName>
</protein>
<evidence type="ECO:0000256" key="1">
    <source>
        <dbReference type="SAM" id="MobiDB-lite"/>
    </source>
</evidence>
<evidence type="ECO:0000313" key="2">
    <source>
        <dbReference type="Proteomes" id="UP000887572"/>
    </source>
</evidence>
<proteinExistence type="predicted"/>
<keyword evidence="2" id="KW-1185">Reference proteome</keyword>
<reference evidence="3" key="1">
    <citation type="submission" date="2022-11" db="UniProtKB">
        <authorList>
            <consortium name="WormBaseParasite"/>
        </authorList>
    </citation>
    <scope>IDENTIFICATION</scope>
</reference>
<dbReference type="AlphaFoldDB" id="A0A914HE26"/>
<dbReference type="WBParaSite" id="Gr19_v10_g16164.t1">
    <property type="protein sequence ID" value="Gr19_v10_g16164.t1"/>
    <property type="gene ID" value="Gr19_v10_g16164"/>
</dbReference>
<accession>A0A914HE26</accession>
<feature type="compositionally biased region" description="Acidic residues" evidence="1">
    <location>
        <begin position="28"/>
        <end position="52"/>
    </location>
</feature>
<organism evidence="2 3">
    <name type="scientific">Globodera rostochiensis</name>
    <name type="common">Golden nematode worm</name>
    <name type="synonym">Heterodera rostochiensis</name>
    <dbReference type="NCBI Taxonomy" id="31243"/>
    <lineage>
        <taxon>Eukaryota</taxon>
        <taxon>Metazoa</taxon>
        <taxon>Ecdysozoa</taxon>
        <taxon>Nematoda</taxon>
        <taxon>Chromadorea</taxon>
        <taxon>Rhabditida</taxon>
        <taxon>Tylenchina</taxon>
        <taxon>Tylenchomorpha</taxon>
        <taxon>Tylenchoidea</taxon>
        <taxon>Heteroderidae</taxon>
        <taxon>Heteroderinae</taxon>
        <taxon>Globodera</taxon>
    </lineage>
</organism>
<evidence type="ECO:0000313" key="3">
    <source>
        <dbReference type="WBParaSite" id="Gr19_v10_g16164.t1"/>
    </source>
</evidence>
<feature type="compositionally biased region" description="Acidic residues" evidence="1">
    <location>
        <begin position="64"/>
        <end position="78"/>
    </location>
</feature>
<dbReference type="Proteomes" id="UP000887572">
    <property type="component" value="Unplaced"/>
</dbReference>
<sequence length="78" mass="8771">MAQLLFRKETILADAFREYIGCPPMNAEEGEGEDDDEIVPEEEVEGDEEDDTGSVFNESGSVVPEDERDDEREEVSMV</sequence>
<feature type="region of interest" description="Disordered" evidence="1">
    <location>
        <begin position="23"/>
        <end position="78"/>
    </location>
</feature>